<feature type="binding site" evidence="7">
    <location>
        <position position="53"/>
    </location>
    <ligand>
        <name>Mg(2+)</name>
        <dbReference type="ChEBI" id="CHEBI:18420"/>
    </ligand>
</feature>
<dbReference type="GO" id="GO:0007186">
    <property type="term" value="P:G protein-coupled receptor signaling pathway"/>
    <property type="evidence" value="ECO:0007669"/>
    <property type="project" value="InterPro"/>
</dbReference>
<dbReference type="GO" id="GO:0005525">
    <property type="term" value="F:GTP binding"/>
    <property type="evidence" value="ECO:0007669"/>
    <property type="project" value="UniProtKB-KW"/>
</dbReference>
<feature type="binding site" evidence="6">
    <location>
        <begin position="245"/>
        <end position="251"/>
    </location>
    <ligand>
        <name>GTP</name>
        <dbReference type="ChEBI" id="CHEBI:37565"/>
    </ligand>
</feature>
<gene>
    <name evidence="9" type="ORF">NADFUDRAFT_71145</name>
</gene>
<dbReference type="GO" id="GO:0046872">
    <property type="term" value="F:metal ion binding"/>
    <property type="evidence" value="ECO:0007669"/>
    <property type="project" value="UniProtKB-KW"/>
</dbReference>
<dbReference type="OrthoDB" id="5817230at2759"/>
<evidence type="ECO:0000256" key="7">
    <source>
        <dbReference type="PIRSR" id="PIRSR601019-2"/>
    </source>
</evidence>
<sequence length="420" mass="48798">MGCNISLETSHEDSSQSARRRNNDIEAQLLLGHNQSRNEFKILLLGTGESGKSTVLKQMRLIHSQNFDAKERKKYAMVVWADAIQSMKILISQCYILGIPLDSDRDTSENGCNMMLRANPRELTDHQIDDYVLKYDTTPVRARRLYGSYEDDRIYESVVYGNKDLLADSVETPPIPQYSKHAGFKLAYRKEVANAISLLWLHDKGIQRCLARSNEFQLEASAEYYFDNISKFADEAYLATDLDILKGRIKTTGITETLFKTGHLTFRMVDVGGQRSERRKWIHCFEDVTTILFVVALSEYDQVLFEDETMNRMQEALVLFEEICKSRWFQRTSIILFLNKTDIFRQKIQFNPIRNYFPEYQGVQDDFESGCQFFMKLFLQRNRQVYVHFTCATNTKNMTFVMAAVTDMIIQQNLKQSGLM</sequence>
<dbReference type="GO" id="GO:0005834">
    <property type="term" value="C:heterotrimeric G-protein complex"/>
    <property type="evidence" value="ECO:0007669"/>
    <property type="project" value="InterPro"/>
</dbReference>
<dbReference type="InterPro" id="IPR027417">
    <property type="entry name" value="P-loop_NTPase"/>
</dbReference>
<dbReference type="FunFam" id="3.40.50.300:FF:000563">
    <property type="entry name" value="Guanine nucleotide-binding protein alpha subunit"/>
    <property type="match status" value="1"/>
</dbReference>
<feature type="binding site" evidence="6">
    <location>
        <begin position="339"/>
        <end position="342"/>
    </location>
    <ligand>
        <name>GTP</name>
        <dbReference type="ChEBI" id="CHEBI:37565"/>
    </ligand>
</feature>
<dbReference type="FunFam" id="3.40.50.300:FF:000692">
    <property type="entry name" value="Guanine nucleotide-binding protein subunit alpha"/>
    <property type="match status" value="1"/>
</dbReference>
<dbReference type="Proteomes" id="UP000095009">
    <property type="component" value="Unassembled WGS sequence"/>
</dbReference>
<dbReference type="Pfam" id="PF00503">
    <property type="entry name" value="G-alpha"/>
    <property type="match status" value="1"/>
</dbReference>
<dbReference type="PRINTS" id="PR01241">
    <property type="entry name" value="GPROTEINAFNG"/>
</dbReference>
<dbReference type="InterPro" id="IPR011025">
    <property type="entry name" value="GproteinA_insert"/>
</dbReference>
<keyword evidence="1 7" id="KW-0479">Metal-binding</keyword>
<proteinExistence type="predicted"/>
<evidence type="ECO:0000256" key="8">
    <source>
        <dbReference type="SAM" id="MobiDB-lite"/>
    </source>
</evidence>
<dbReference type="PRINTS" id="PR00318">
    <property type="entry name" value="GPROTEINA"/>
</dbReference>
<dbReference type="PANTHER" id="PTHR10218:SF302">
    <property type="entry name" value="GUANINE NUCLEOTIDE-BINDING PROTEIN ALPHA-5 SUBUNIT"/>
    <property type="match status" value="1"/>
</dbReference>
<evidence type="ECO:0000256" key="4">
    <source>
        <dbReference type="ARBA" id="ARBA00023134"/>
    </source>
</evidence>
<dbReference type="STRING" id="857566.A0A1E3PIQ5"/>
<dbReference type="SMART" id="SM00275">
    <property type="entry name" value="G_alpha"/>
    <property type="match status" value="1"/>
</dbReference>
<dbReference type="GO" id="GO:0005737">
    <property type="term" value="C:cytoplasm"/>
    <property type="evidence" value="ECO:0007669"/>
    <property type="project" value="TreeGrafter"/>
</dbReference>
<evidence type="ECO:0000313" key="9">
    <source>
        <dbReference type="EMBL" id="ODQ64737.1"/>
    </source>
</evidence>
<dbReference type="PROSITE" id="PS51882">
    <property type="entry name" value="G_ALPHA"/>
    <property type="match status" value="1"/>
</dbReference>
<evidence type="ECO:0000313" key="10">
    <source>
        <dbReference type="Proteomes" id="UP000095009"/>
    </source>
</evidence>
<dbReference type="GO" id="GO:0001664">
    <property type="term" value="F:G protein-coupled receptor binding"/>
    <property type="evidence" value="ECO:0007669"/>
    <property type="project" value="InterPro"/>
</dbReference>
<dbReference type="InterPro" id="IPR002975">
    <property type="entry name" value="Fungi_Gprotein_alpha"/>
</dbReference>
<keyword evidence="4 6" id="KW-0342">GTP-binding</keyword>
<evidence type="ECO:0000256" key="5">
    <source>
        <dbReference type="ARBA" id="ARBA00023224"/>
    </source>
</evidence>
<feature type="binding site" evidence="6">
    <location>
        <position position="392"/>
    </location>
    <ligand>
        <name>GTP</name>
        <dbReference type="ChEBI" id="CHEBI:37565"/>
    </ligand>
</feature>
<dbReference type="PANTHER" id="PTHR10218">
    <property type="entry name" value="GTP-BINDING PROTEIN ALPHA SUBUNIT"/>
    <property type="match status" value="1"/>
</dbReference>
<dbReference type="EMBL" id="KV454411">
    <property type="protein sequence ID" value="ODQ64737.1"/>
    <property type="molecule type" value="Genomic_DNA"/>
</dbReference>
<feature type="region of interest" description="Disordered" evidence="8">
    <location>
        <begin position="1"/>
        <end position="20"/>
    </location>
</feature>
<keyword evidence="10" id="KW-1185">Reference proteome</keyword>
<keyword evidence="2 6" id="KW-0547">Nucleotide-binding</keyword>
<dbReference type="SUPFAM" id="SSF47895">
    <property type="entry name" value="Transducin (alpha subunit), insertion domain"/>
    <property type="match status" value="1"/>
</dbReference>
<keyword evidence="5" id="KW-0807">Transducer</keyword>
<keyword evidence="3 7" id="KW-0460">Magnesium</keyword>
<feature type="binding site" evidence="7">
    <location>
        <position position="251"/>
    </location>
    <ligand>
        <name>Mg(2+)</name>
        <dbReference type="ChEBI" id="CHEBI:18420"/>
    </ligand>
</feature>
<feature type="binding site" evidence="6">
    <location>
        <begin position="270"/>
        <end position="274"/>
    </location>
    <ligand>
        <name>GTP</name>
        <dbReference type="ChEBI" id="CHEBI:37565"/>
    </ligand>
</feature>
<evidence type="ECO:0000256" key="2">
    <source>
        <dbReference type="ARBA" id="ARBA00022741"/>
    </source>
</evidence>
<reference evidence="9 10" key="1">
    <citation type="journal article" date="2016" name="Proc. Natl. Acad. Sci. U.S.A.">
        <title>Comparative genomics of biotechnologically important yeasts.</title>
        <authorList>
            <person name="Riley R."/>
            <person name="Haridas S."/>
            <person name="Wolfe K.H."/>
            <person name="Lopes M.R."/>
            <person name="Hittinger C.T."/>
            <person name="Goeker M."/>
            <person name="Salamov A.A."/>
            <person name="Wisecaver J.H."/>
            <person name="Long T.M."/>
            <person name="Calvey C.H."/>
            <person name="Aerts A.L."/>
            <person name="Barry K.W."/>
            <person name="Choi C."/>
            <person name="Clum A."/>
            <person name="Coughlan A.Y."/>
            <person name="Deshpande S."/>
            <person name="Douglass A.P."/>
            <person name="Hanson S.J."/>
            <person name="Klenk H.-P."/>
            <person name="LaButti K.M."/>
            <person name="Lapidus A."/>
            <person name="Lindquist E.A."/>
            <person name="Lipzen A.M."/>
            <person name="Meier-Kolthoff J.P."/>
            <person name="Ohm R.A."/>
            <person name="Otillar R.P."/>
            <person name="Pangilinan J.L."/>
            <person name="Peng Y."/>
            <person name="Rokas A."/>
            <person name="Rosa C.A."/>
            <person name="Scheuner C."/>
            <person name="Sibirny A.A."/>
            <person name="Slot J.C."/>
            <person name="Stielow J.B."/>
            <person name="Sun H."/>
            <person name="Kurtzman C.P."/>
            <person name="Blackwell M."/>
            <person name="Grigoriev I.V."/>
            <person name="Jeffries T.W."/>
        </authorList>
    </citation>
    <scope>NUCLEOTIDE SEQUENCE [LARGE SCALE GENOMIC DNA]</scope>
    <source>
        <strain evidence="9 10">DSM 6958</strain>
    </source>
</reference>
<feature type="binding site" evidence="6">
    <location>
        <begin position="49"/>
        <end position="54"/>
    </location>
    <ligand>
        <name>GTP</name>
        <dbReference type="ChEBI" id="CHEBI:37565"/>
    </ligand>
</feature>
<dbReference type="GO" id="GO:0003924">
    <property type="term" value="F:GTPase activity"/>
    <property type="evidence" value="ECO:0007669"/>
    <property type="project" value="InterPro"/>
</dbReference>
<dbReference type="CDD" id="cd00066">
    <property type="entry name" value="G-alpha"/>
    <property type="match status" value="1"/>
</dbReference>
<dbReference type="Gene3D" id="3.40.50.300">
    <property type="entry name" value="P-loop containing nucleotide triphosphate hydrolases"/>
    <property type="match status" value="2"/>
</dbReference>
<evidence type="ECO:0000256" key="6">
    <source>
        <dbReference type="PIRSR" id="PIRSR601019-1"/>
    </source>
</evidence>
<dbReference type="SUPFAM" id="SSF52540">
    <property type="entry name" value="P-loop containing nucleoside triphosphate hydrolases"/>
    <property type="match status" value="1"/>
</dbReference>
<evidence type="ECO:0000256" key="1">
    <source>
        <dbReference type="ARBA" id="ARBA00022723"/>
    </source>
</evidence>
<accession>A0A1E3PIQ5</accession>
<dbReference type="GO" id="GO:0031683">
    <property type="term" value="F:G-protein beta/gamma-subunit complex binding"/>
    <property type="evidence" value="ECO:0007669"/>
    <property type="project" value="InterPro"/>
</dbReference>
<organism evidence="9 10">
    <name type="scientific">Nadsonia fulvescens var. elongata DSM 6958</name>
    <dbReference type="NCBI Taxonomy" id="857566"/>
    <lineage>
        <taxon>Eukaryota</taxon>
        <taxon>Fungi</taxon>
        <taxon>Dikarya</taxon>
        <taxon>Ascomycota</taxon>
        <taxon>Saccharomycotina</taxon>
        <taxon>Dipodascomycetes</taxon>
        <taxon>Dipodascales</taxon>
        <taxon>Dipodascales incertae sedis</taxon>
        <taxon>Nadsonia</taxon>
    </lineage>
</organism>
<protein>
    <submittedName>
        <fullName evidence="9">Guanine nucleotide binding protein, alpha subunit</fullName>
    </submittedName>
</protein>
<evidence type="ECO:0000256" key="3">
    <source>
        <dbReference type="ARBA" id="ARBA00022842"/>
    </source>
</evidence>
<dbReference type="InterPro" id="IPR001019">
    <property type="entry name" value="Gprotein_alpha_su"/>
</dbReference>
<dbReference type="GO" id="GO:0000750">
    <property type="term" value="P:pheromone-dependent signal transduction involved in conjugation with cellular fusion"/>
    <property type="evidence" value="ECO:0007669"/>
    <property type="project" value="TreeGrafter"/>
</dbReference>
<dbReference type="AlphaFoldDB" id="A0A1E3PIQ5"/>
<name>A0A1E3PIQ5_9ASCO</name>